<protein>
    <submittedName>
        <fullName evidence="2">Quinol monooxygenase</fullName>
        <ecNumber evidence="2">1.-.-.-</ecNumber>
    </submittedName>
</protein>
<name>A0ABW7WV84_9NOCA</name>
<feature type="domain" description="ABM" evidence="1">
    <location>
        <begin position="2"/>
        <end position="92"/>
    </location>
</feature>
<proteinExistence type="predicted"/>
<accession>A0ABW7WV84</accession>
<dbReference type="PANTHER" id="PTHR33336:SF3">
    <property type="entry name" value="ABM DOMAIN-CONTAINING PROTEIN"/>
    <property type="match status" value="1"/>
</dbReference>
<evidence type="ECO:0000259" key="1">
    <source>
        <dbReference type="PROSITE" id="PS51725"/>
    </source>
</evidence>
<evidence type="ECO:0000313" key="3">
    <source>
        <dbReference type="Proteomes" id="UP001611415"/>
    </source>
</evidence>
<evidence type="ECO:0000313" key="2">
    <source>
        <dbReference type="EMBL" id="MFI2472759.1"/>
    </source>
</evidence>
<reference evidence="2 3" key="1">
    <citation type="submission" date="2024-10" db="EMBL/GenBank/DDBJ databases">
        <title>The Natural Products Discovery Center: Release of the First 8490 Sequenced Strains for Exploring Actinobacteria Biosynthetic Diversity.</title>
        <authorList>
            <person name="Kalkreuter E."/>
            <person name="Kautsar S.A."/>
            <person name="Yang D."/>
            <person name="Bader C.D."/>
            <person name="Teijaro C.N."/>
            <person name="Fluegel L."/>
            <person name="Davis C.M."/>
            <person name="Simpson J.R."/>
            <person name="Lauterbach L."/>
            <person name="Steele A.D."/>
            <person name="Gui C."/>
            <person name="Meng S."/>
            <person name="Li G."/>
            <person name="Viehrig K."/>
            <person name="Ye F."/>
            <person name="Su P."/>
            <person name="Kiefer A.F."/>
            <person name="Nichols A."/>
            <person name="Cepeda A.J."/>
            <person name="Yan W."/>
            <person name="Fan B."/>
            <person name="Jiang Y."/>
            <person name="Adhikari A."/>
            <person name="Zheng C.-J."/>
            <person name="Schuster L."/>
            <person name="Cowan T.M."/>
            <person name="Smanski M.J."/>
            <person name="Chevrette M.G."/>
            <person name="De Carvalho L.P.S."/>
            <person name="Shen B."/>
        </authorList>
    </citation>
    <scope>NUCLEOTIDE SEQUENCE [LARGE SCALE GENOMIC DNA]</scope>
    <source>
        <strain evidence="2 3">NPDC019275</strain>
    </source>
</reference>
<keyword evidence="3" id="KW-1185">Reference proteome</keyword>
<dbReference type="Pfam" id="PF03992">
    <property type="entry name" value="ABM"/>
    <property type="match status" value="1"/>
</dbReference>
<dbReference type="Gene3D" id="3.30.70.100">
    <property type="match status" value="1"/>
</dbReference>
<dbReference type="EC" id="1.-.-.-" evidence="2"/>
<keyword evidence="2" id="KW-0560">Oxidoreductase</keyword>
<dbReference type="InterPro" id="IPR007138">
    <property type="entry name" value="ABM_dom"/>
</dbReference>
<dbReference type="SUPFAM" id="SSF54909">
    <property type="entry name" value="Dimeric alpha+beta barrel"/>
    <property type="match status" value="1"/>
</dbReference>
<dbReference type="PROSITE" id="PS51725">
    <property type="entry name" value="ABM"/>
    <property type="match status" value="1"/>
</dbReference>
<dbReference type="EMBL" id="JBIRYO010000002">
    <property type="protein sequence ID" value="MFI2472759.1"/>
    <property type="molecule type" value="Genomic_DNA"/>
</dbReference>
<dbReference type="GO" id="GO:0004497">
    <property type="term" value="F:monooxygenase activity"/>
    <property type="evidence" value="ECO:0007669"/>
    <property type="project" value="UniProtKB-KW"/>
</dbReference>
<dbReference type="RefSeq" id="WP_397091209.1">
    <property type="nucleotide sequence ID" value="NZ_JBIRYO010000002.1"/>
</dbReference>
<dbReference type="InterPro" id="IPR011008">
    <property type="entry name" value="Dimeric_a/b-barrel"/>
</dbReference>
<gene>
    <name evidence="2" type="ORF">ACH49W_05210</name>
</gene>
<keyword evidence="2" id="KW-0503">Monooxygenase</keyword>
<dbReference type="PANTHER" id="PTHR33336">
    <property type="entry name" value="QUINOL MONOOXYGENASE YGIN-RELATED"/>
    <property type="match status" value="1"/>
</dbReference>
<organism evidence="2 3">
    <name type="scientific">Nocardia xishanensis</name>
    <dbReference type="NCBI Taxonomy" id="238964"/>
    <lineage>
        <taxon>Bacteria</taxon>
        <taxon>Bacillati</taxon>
        <taxon>Actinomycetota</taxon>
        <taxon>Actinomycetes</taxon>
        <taxon>Mycobacteriales</taxon>
        <taxon>Nocardiaceae</taxon>
        <taxon>Nocardia</taxon>
    </lineage>
</organism>
<dbReference type="Proteomes" id="UP001611415">
    <property type="component" value="Unassembled WGS sequence"/>
</dbReference>
<comment type="caution">
    <text evidence="2">The sequence shown here is derived from an EMBL/GenBank/DDBJ whole genome shotgun (WGS) entry which is preliminary data.</text>
</comment>
<dbReference type="InterPro" id="IPR050744">
    <property type="entry name" value="AI-2_Isomerase_LsrG"/>
</dbReference>
<sequence length="110" mass="12312">MIFIVVRFTTLPEWTDRWLDLTADFTAATRAEPGNLFFDWSRGVDNPAEFVLVEGFRDDSAGAAHVASEHFEQAVRQLPQALATTPSIISQNIDATDWSEMAEMRVEPAP</sequence>